<sequence>MLSYFKKLVNWVKKNINDILLTAGIVLVALVSFGTGQLFSSLKDSRPIIIQEPAGPSASIQQSIPNIKENVNRENVNKAEQGMFVGSINSNKYHWSDCPSAKKIAPQNQIWFNSEKEARAAGYVRCANFDQYAPINYSPE</sequence>
<evidence type="ECO:0000313" key="2">
    <source>
        <dbReference type="EMBL" id="PJA63536.1"/>
    </source>
</evidence>
<evidence type="ECO:0000256" key="1">
    <source>
        <dbReference type="SAM" id="Phobius"/>
    </source>
</evidence>
<comment type="caution">
    <text evidence="2">The sequence shown here is derived from an EMBL/GenBank/DDBJ whole genome shotgun (WGS) entry which is preliminary data.</text>
</comment>
<evidence type="ECO:0008006" key="4">
    <source>
        <dbReference type="Google" id="ProtNLM"/>
    </source>
</evidence>
<keyword evidence="1" id="KW-0472">Membrane</keyword>
<organism evidence="2 3">
    <name type="scientific">Candidatus Portnoybacteria bacterium CG_4_9_14_3_um_filter_43_11</name>
    <dbReference type="NCBI Taxonomy" id="1974805"/>
    <lineage>
        <taxon>Bacteria</taxon>
        <taxon>Candidatus Portnoyibacteriota</taxon>
    </lineage>
</organism>
<keyword evidence="1" id="KW-1133">Transmembrane helix</keyword>
<accession>A0A2M7YKN8</accession>
<dbReference type="SUPFAM" id="SSF57884">
    <property type="entry name" value="Ada DNA repair protein, N-terminal domain (N-Ada 10)"/>
    <property type="match status" value="1"/>
</dbReference>
<feature type="transmembrane region" description="Helical" evidence="1">
    <location>
        <begin position="20"/>
        <end position="39"/>
    </location>
</feature>
<dbReference type="AlphaFoldDB" id="A0A2M7YKN8"/>
<protein>
    <recommendedName>
        <fullName evidence="4">Ada DNA repair metal-binding domain-containing protein</fullName>
    </recommendedName>
</protein>
<dbReference type="EMBL" id="PFWG01000065">
    <property type="protein sequence ID" value="PJA63536.1"/>
    <property type="molecule type" value="Genomic_DNA"/>
</dbReference>
<proteinExistence type="predicted"/>
<gene>
    <name evidence="2" type="ORF">CO160_02915</name>
</gene>
<evidence type="ECO:0000313" key="3">
    <source>
        <dbReference type="Proteomes" id="UP000230941"/>
    </source>
</evidence>
<dbReference type="Proteomes" id="UP000230941">
    <property type="component" value="Unassembled WGS sequence"/>
</dbReference>
<reference evidence="3" key="1">
    <citation type="submission" date="2017-09" db="EMBL/GenBank/DDBJ databases">
        <title>Depth-based differentiation of microbial function through sediment-hosted aquifers and enrichment of novel symbionts in the deep terrestrial subsurface.</title>
        <authorList>
            <person name="Probst A.J."/>
            <person name="Ladd B."/>
            <person name="Jarett J.K."/>
            <person name="Geller-Mcgrath D.E."/>
            <person name="Sieber C.M.K."/>
            <person name="Emerson J.B."/>
            <person name="Anantharaman K."/>
            <person name="Thomas B.C."/>
            <person name="Malmstrom R."/>
            <person name="Stieglmeier M."/>
            <person name="Klingl A."/>
            <person name="Woyke T."/>
            <person name="Ryan C.M."/>
            <person name="Banfield J.F."/>
        </authorList>
    </citation>
    <scope>NUCLEOTIDE SEQUENCE [LARGE SCALE GENOMIC DNA]</scope>
</reference>
<dbReference type="InterPro" id="IPR035451">
    <property type="entry name" value="Ada-like_dom_sf"/>
</dbReference>
<keyword evidence="1" id="KW-0812">Transmembrane</keyword>
<name>A0A2M7YKN8_9BACT</name>
<dbReference type="Gene3D" id="3.40.10.10">
    <property type="entry name" value="DNA Methylphosphotriester Repair Domain"/>
    <property type="match status" value="1"/>
</dbReference>